<dbReference type="AlphaFoldDB" id="A0A916T285"/>
<keyword evidence="5 8" id="KW-0812">Transmembrane</keyword>
<dbReference type="InterPro" id="IPR035906">
    <property type="entry name" value="MetI-like_sf"/>
</dbReference>
<reference evidence="11" key="1">
    <citation type="journal article" date="2014" name="Int. J. Syst. Evol. Microbiol.">
        <title>Complete genome sequence of Corynebacterium casei LMG S-19264T (=DSM 44701T), isolated from a smear-ripened cheese.</title>
        <authorList>
            <consortium name="US DOE Joint Genome Institute (JGI-PGF)"/>
            <person name="Walter F."/>
            <person name="Albersmeier A."/>
            <person name="Kalinowski J."/>
            <person name="Ruckert C."/>
        </authorList>
    </citation>
    <scope>NUCLEOTIDE SEQUENCE</scope>
    <source>
        <strain evidence="11">CGMCC 1.12827</strain>
    </source>
</reference>
<evidence type="ECO:0000256" key="3">
    <source>
        <dbReference type="ARBA" id="ARBA00022448"/>
    </source>
</evidence>
<dbReference type="PROSITE" id="PS50928">
    <property type="entry name" value="ABC_TM1"/>
    <property type="match status" value="1"/>
</dbReference>
<keyword evidence="4" id="KW-1003">Cell membrane</keyword>
<dbReference type="GO" id="GO:0005886">
    <property type="term" value="C:plasma membrane"/>
    <property type="evidence" value="ECO:0007669"/>
    <property type="project" value="UniProtKB-SubCell"/>
</dbReference>
<dbReference type="GO" id="GO:0055085">
    <property type="term" value="P:transmembrane transport"/>
    <property type="evidence" value="ECO:0007669"/>
    <property type="project" value="InterPro"/>
</dbReference>
<evidence type="ECO:0000256" key="9">
    <source>
        <dbReference type="SAM" id="MobiDB-lite"/>
    </source>
</evidence>
<comment type="similarity">
    <text evidence="2">Belongs to the binding-protein-dependent transport system permease family. CysTW subfamily.</text>
</comment>
<organism evidence="11 12">
    <name type="scientific">Gordonia jinhuaensis</name>
    <dbReference type="NCBI Taxonomy" id="1517702"/>
    <lineage>
        <taxon>Bacteria</taxon>
        <taxon>Bacillati</taxon>
        <taxon>Actinomycetota</taxon>
        <taxon>Actinomycetes</taxon>
        <taxon>Mycobacteriales</taxon>
        <taxon>Gordoniaceae</taxon>
        <taxon>Gordonia</taxon>
    </lineage>
</organism>
<evidence type="ECO:0000256" key="6">
    <source>
        <dbReference type="ARBA" id="ARBA00022989"/>
    </source>
</evidence>
<reference evidence="11" key="2">
    <citation type="submission" date="2020-09" db="EMBL/GenBank/DDBJ databases">
        <authorList>
            <person name="Sun Q."/>
            <person name="Zhou Y."/>
        </authorList>
    </citation>
    <scope>NUCLEOTIDE SEQUENCE</scope>
    <source>
        <strain evidence="11">CGMCC 1.12827</strain>
    </source>
</reference>
<dbReference type="Pfam" id="PF00528">
    <property type="entry name" value="BPD_transp_1"/>
    <property type="match status" value="1"/>
</dbReference>
<name>A0A916T285_9ACTN</name>
<dbReference type="SUPFAM" id="SSF161098">
    <property type="entry name" value="MetI-like"/>
    <property type="match status" value="1"/>
</dbReference>
<keyword evidence="3 8" id="KW-0813">Transport</keyword>
<proteinExistence type="inferred from homology"/>
<evidence type="ECO:0000256" key="2">
    <source>
        <dbReference type="ARBA" id="ARBA00007069"/>
    </source>
</evidence>
<feature type="transmembrane region" description="Helical" evidence="8">
    <location>
        <begin position="242"/>
        <end position="267"/>
    </location>
</feature>
<evidence type="ECO:0000256" key="1">
    <source>
        <dbReference type="ARBA" id="ARBA00004651"/>
    </source>
</evidence>
<dbReference type="Proteomes" id="UP000621454">
    <property type="component" value="Unassembled WGS sequence"/>
</dbReference>
<keyword evidence="7 8" id="KW-0472">Membrane</keyword>
<feature type="transmembrane region" description="Helical" evidence="8">
    <location>
        <begin position="40"/>
        <end position="70"/>
    </location>
</feature>
<evidence type="ECO:0000313" key="12">
    <source>
        <dbReference type="Proteomes" id="UP000621454"/>
    </source>
</evidence>
<dbReference type="RefSeq" id="WP_188585950.1">
    <property type="nucleotide sequence ID" value="NZ_BMGC01000007.1"/>
</dbReference>
<dbReference type="PANTHER" id="PTHR42929">
    <property type="entry name" value="INNER MEMBRANE ABC TRANSPORTER PERMEASE PROTEIN YDCU-RELATED-RELATED"/>
    <property type="match status" value="1"/>
</dbReference>
<feature type="transmembrane region" description="Helical" evidence="8">
    <location>
        <begin position="193"/>
        <end position="221"/>
    </location>
</feature>
<feature type="transmembrane region" description="Helical" evidence="8">
    <location>
        <begin position="116"/>
        <end position="137"/>
    </location>
</feature>
<feature type="transmembrane region" description="Helical" evidence="8">
    <location>
        <begin position="149"/>
        <end position="173"/>
    </location>
</feature>
<feature type="compositionally biased region" description="Basic residues" evidence="9">
    <location>
        <begin position="27"/>
        <end position="36"/>
    </location>
</feature>
<evidence type="ECO:0000256" key="7">
    <source>
        <dbReference type="ARBA" id="ARBA00023136"/>
    </source>
</evidence>
<dbReference type="InterPro" id="IPR000515">
    <property type="entry name" value="MetI-like"/>
</dbReference>
<evidence type="ECO:0000256" key="4">
    <source>
        <dbReference type="ARBA" id="ARBA00022475"/>
    </source>
</evidence>
<dbReference type="PANTHER" id="PTHR42929:SF1">
    <property type="entry name" value="INNER MEMBRANE ABC TRANSPORTER PERMEASE PROTEIN YDCU-RELATED"/>
    <property type="match status" value="1"/>
</dbReference>
<accession>A0A916T285</accession>
<keyword evidence="6 8" id="KW-1133">Transmembrane helix</keyword>
<dbReference type="CDD" id="cd06261">
    <property type="entry name" value="TM_PBP2"/>
    <property type="match status" value="1"/>
</dbReference>
<evidence type="ECO:0000256" key="5">
    <source>
        <dbReference type="ARBA" id="ARBA00022692"/>
    </source>
</evidence>
<evidence type="ECO:0000256" key="8">
    <source>
        <dbReference type="RuleBase" id="RU363032"/>
    </source>
</evidence>
<keyword evidence="12" id="KW-1185">Reference proteome</keyword>
<evidence type="ECO:0000313" key="11">
    <source>
        <dbReference type="EMBL" id="GGB27665.1"/>
    </source>
</evidence>
<sequence>MSVEPDVASTSPPDTAAATDGPTQARPHGRRRSRRHGRRLDLGVAFAMPGTLWLLAFFIAPLYVVLAVVFGHVDPVFRTAAPEWDPRYWDPAQFTYVLRHIVGPEGIFGPALLRTLVYVAVASVVCVFVALPIAYFVARLAGRWRGPLLALLIAPFWISYMMRMLAWVNLLAVDGLVNKVLSLGGLLPTHIDWLSGRAFVVILGLVYGYVPYMVVPLVAGLSRLPDLAIEAARDLGASRTDAFFRVTLPMTRPIIIASLLLTSLPMLGDYFTNDLLSGSPRTSMVGNLINETVLTPGQTGQAGAFVLLVLLVCLLPMLYYIRSVSRSDGFAM</sequence>
<feature type="domain" description="ABC transmembrane type-1" evidence="10">
    <location>
        <begin position="112"/>
        <end position="320"/>
    </location>
</feature>
<gene>
    <name evidence="11" type="ORF">GCM10011489_14810</name>
</gene>
<evidence type="ECO:0000259" key="10">
    <source>
        <dbReference type="PROSITE" id="PS50928"/>
    </source>
</evidence>
<protein>
    <submittedName>
        <fullName evidence="11">Polyamine ABC transporter permease</fullName>
    </submittedName>
</protein>
<comment type="caution">
    <text evidence="11">The sequence shown here is derived from an EMBL/GenBank/DDBJ whole genome shotgun (WGS) entry which is preliminary data.</text>
</comment>
<feature type="region of interest" description="Disordered" evidence="9">
    <location>
        <begin position="1"/>
        <end position="36"/>
    </location>
</feature>
<feature type="compositionally biased region" description="Low complexity" evidence="9">
    <location>
        <begin position="8"/>
        <end position="23"/>
    </location>
</feature>
<dbReference type="EMBL" id="BMGC01000007">
    <property type="protein sequence ID" value="GGB27665.1"/>
    <property type="molecule type" value="Genomic_DNA"/>
</dbReference>
<feature type="transmembrane region" description="Helical" evidence="8">
    <location>
        <begin position="302"/>
        <end position="321"/>
    </location>
</feature>
<dbReference type="Gene3D" id="1.10.3720.10">
    <property type="entry name" value="MetI-like"/>
    <property type="match status" value="1"/>
</dbReference>
<comment type="subcellular location">
    <subcellularLocation>
        <location evidence="1 8">Cell membrane</location>
        <topology evidence="1 8">Multi-pass membrane protein</topology>
    </subcellularLocation>
</comment>